<organism evidence="6 7">
    <name type="scientific">Candidatus Nomurabacteria bacterium RIFCSPHIGHO2_01_FULL_40_20</name>
    <dbReference type="NCBI Taxonomy" id="1801738"/>
    <lineage>
        <taxon>Bacteria</taxon>
        <taxon>Candidatus Nomuraibacteriota</taxon>
    </lineage>
</organism>
<dbReference type="GO" id="GO:0015628">
    <property type="term" value="P:protein secretion by the type II secretion system"/>
    <property type="evidence" value="ECO:0007669"/>
    <property type="project" value="InterPro"/>
</dbReference>
<dbReference type="Pfam" id="PF07963">
    <property type="entry name" value="N_methyl"/>
    <property type="match status" value="1"/>
</dbReference>
<proteinExistence type="predicted"/>
<evidence type="ECO:0000313" key="6">
    <source>
        <dbReference type="EMBL" id="OGI63772.1"/>
    </source>
</evidence>
<name>A0A1F6V2A5_9BACT</name>
<dbReference type="Proteomes" id="UP000178985">
    <property type="component" value="Unassembled WGS sequence"/>
</dbReference>
<reference evidence="6 7" key="1">
    <citation type="journal article" date="2016" name="Nat. Commun.">
        <title>Thousands of microbial genomes shed light on interconnected biogeochemical processes in an aquifer system.</title>
        <authorList>
            <person name="Anantharaman K."/>
            <person name="Brown C.T."/>
            <person name="Hug L.A."/>
            <person name="Sharon I."/>
            <person name="Castelle C.J."/>
            <person name="Probst A.J."/>
            <person name="Thomas B.C."/>
            <person name="Singh A."/>
            <person name="Wilkins M.J."/>
            <person name="Karaoz U."/>
            <person name="Brodie E.L."/>
            <person name="Williams K.H."/>
            <person name="Hubbard S.S."/>
            <person name="Banfield J.F."/>
        </authorList>
    </citation>
    <scope>NUCLEOTIDE SEQUENCE [LARGE SCALE GENOMIC DNA]</scope>
</reference>
<keyword evidence="2" id="KW-0488">Methylation</keyword>
<dbReference type="NCBIfam" id="TIGR02532">
    <property type="entry name" value="IV_pilin_GFxxxE"/>
    <property type="match status" value="1"/>
</dbReference>
<dbReference type="EMBL" id="MFTO01000013">
    <property type="protein sequence ID" value="OGI63772.1"/>
    <property type="molecule type" value="Genomic_DNA"/>
</dbReference>
<dbReference type="PROSITE" id="PS00409">
    <property type="entry name" value="PROKAR_NTER_METHYL"/>
    <property type="match status" value="1"/>
</dbReference>
<keyword evidence="5" id="KW-0472">Membrane</keyword>
<evidence type="ECO:0000256" key="2">
    <source>
        <dbReference type="ARBA" id="ARBA00022481"/>
    </source>
</evidence>
<comment type="subcellular location">
    <subcellularLocation>
        <location evidence="1">Membrane</location>
        <topology evidence="1">Single-pass membrane protein</topology>
    </subcellularLocation>
</comment>
<evidence type="ECO:0000313" key="7">
    <source>
        <dbReference type="Proteomes" id="UP000178985"/>
    </source>
</evidence>
<dbReference type="InterPro" id="IPR002416">
    <property type="entry name" value="T2SS_protein-GspH"/>
</dbReference>
<comment type="caution">
    <text evidence="6">The sequence shown here is derived from an EMBL/GenBank/DDBJ whole genome shotgun (WGS) entry which is preliminary data.</text>
</comment>
<keyword evidence="4" id="KW-1133">Transmembrane helix</keyword>
<accession>A0A1F6V2A5</accession>
<evidence type="ECO:0000256" key="3">
    <source>
        <dbReference type="ARBA" id="ARBA00022692"/>
    </source>
</evidence>
<dbReference type="Gene3D" id="3.30.700.10">
    <property type="entry name" value="Glycoprotein, Type 4 Pilin"/>
    <property type="match status" value="1"/>
</dbReference>
<dbReference type="GO" id="GO:0015627">
    <property type="term" value="C:type II protein secretion system complex"/>
    <property type="evidence" value="ECO:0007669"/>
    <property type="project" value="InterPro"/>
</dbReference>
<dbReference type="GO" id="GO:0016020">
    <property type="term" value="C:membrane"/>
    <property type="evidence" value="ECO:0007669"/>
    <property type="project" value="UniProtKB-SubCell"/>
</dbReference>
<evidence type="ECO:0000256" key="1">
    <source>
        <dbReference type="ARBA" id="ARBA00004167"/>
    </source>
</evidence>
<dbReference type="PRINTS" id="PR00885">
    <property type="entry name" value="BCTERIALGSPH"/>
</dbReference>
<evidence type="ECO:0008006" key="8">
    <source>
        <dbReference type="Google" id="ProtNLM"/>
    </source>
</evidence>
<dbReference type="SUPFAM" id="SSF54523">
    <property type="entry name" value="Pili subunits"/>
    <property type="match status" value="1"/>
</dbReference>
<dbReference type="PANTHER" id="PTHR30093:SF44">
    <property type="entry name" value="TYPE II SECRETION SYSTEM CORE PROTEIN G"/>
    <property type="match status" value="1"/>
</dbReference>
<dbReference type="InterPro" id="IPR012902">
    <property type="entry name" value="N_methyl_site"/>
</dbReference>
<dbReference type="InterPro" id="IPR045584">
    <property type="entry name" value="Pilin-like"/>
</dbReference>
<evidence type="ECO:0000256" key="4">
    <source>
        <dbReference type="ARBA" id="ARBA00022989"/>
    </source>
</evidence>
<protein>
    <recommendedName>
        <fullName evidence="8">Type II secretion system protein GspG C-terminal domain-containing protein</fullName>
    </recommendedName>
</protein>
<evidence type="ECO:0000256" key="5">
    <source>
        <dbReference type="ARBA" id="ARBA00023136"/>
    </source>
</evidence>
<keyword evidence="3" id="KW-0812">Transmembrane</keyword>
<dbReference type="PANTHER" id="PTHR30093">
    <property type="entry name" value="GENERAL SECRETION PATHWAY PROTEIN G"/>
    <property type="match status" value="1"/>
</dbReference>
<gene>
    <name evidence="6" type="ORF">A2733_02280</name>
</gene>
<sequence length="157" mass="15889">MKMNFKRGFTLIELLVVIAIIGILASVVLASLNSARTKGKDAAAISSMAQARAAAEIAYSNNSNTYTGMCPVVTGYIVGATGTNAPEVRASLFNAQTAIGAPTTGGPTVPGSVGCGASATAYSTWIKLNNTGSYCVDSTGFAGVKTADQVLAQTLCV</sequence>
<dbReference type="AlphaFoldDB" id="A0A1F6V2A5"/>